<keyword evidence="3" id="KW-1185">Reference proteome</keyword>
<proteinExistence type="predicted"/>
<protein>
    <submittedName>
        <fullName evidence="2">Uncharacterized protein</fullName>
    </submittedName>
</protein>
<evidence type="ECO:0000256" key="1">
    <source>
        <dbReference type="SAM" id="MobiDB-lite"/>
    </source>
</evidence>
<evidence type="ECO:0000313" key="3">
    <source>
        <dbReference type="Proteomes" id="UP001172102"/>
    </source>
</evidence>
<gene>
    <name evidence="2" type="ORF">B0H67DRAFT_572298</name>
</gene>
<dbReference type="AlphaFoldDB" id="A0AA40B236"/>
<comment type="caution">
    <text evidence="2">The sequence shown here is derived from an EMBL/GenBank/DDBJ whole genome shotgun (WGS) entry which is preliminary data.</text>
</comment>
<feature type="compositionally biased region" description="Basic residues" evidence="1">
    <location>
        <begin position="60"/>
        <end position="70"/>
    </location>
</feature>
<feature type="region of interest" description="Disordered" evidence="1">
    <location>
        <begin position="47"/>
        <end position="70"/>
    </location>
</feature>
<name>A0AA40B236_9PEZI</name>
<dbReference type="Proteomes" id="UP001172102">
    <property type="component" value="Unassembled WGS sequence"/>
</dbReference>
<reference evidence="2" key="1">
    <citation type="submission" date="2023-06" db="EMBL/GenBank/DDBJ databases">
        <title>Genome-scale phylogeny and comparative genomics of the fungal order Sordariales.</title>
        <authorList>
            <consortium name="Lawrence Berkeley National Laboratory"/>
            <person name="Hensen N."/>
            <person name="Bonometti L."/>
            <person name="Westerberg I."/>
            <person name="Brannstrom I.O."/>
            <person name="Guillou S."/>
            <person name="Cros-Aarteil S."/>
            <person name="Calhoun S."/>
            <person name="Haridas S."/>
            <person name="Kuo A."/>
            <person name="Mondo S."/>
            <person name="Pangilinan J."/>
            <person name="Riley R."/>
            <person name="Labutti K."/>
            <person name="Andreopoulos B."/>
            <person name="Lipzen A."/>
            <person name="Chen C."/>
            <person name="Yanf M."/>
            <person name="Daum C."/>
            <person name="Ng V."/>
            <person name="Clum A."/>
            <person name="Steindorff A."/>
            <person name="Ohm R."/>
            <person name="Martin F."/>
            <person name="Silar P."/>
            <person name="Natvig D."/>
            <person name="Lalanne C."/>
            <person name="Gautier V."/>
            <person name="Ament-Velasquez S.L."/>
            <person name="Kruys A."/>
            <person name="Hutchinson M.I."/>
            <person name="Powell A.J."/>
            <person name="Barry K."/>
            <person name="Miller A.N."/>
            <person name="Grigoriev I.V."/>
            <person name="Debuchy R."/>
            <person name="Gladieux P."/>
            <person name="Thoren M.H."/>
            <person name="Johannesson H."/>
        </authorList>
    </citation>
    <scope>NUCLEOTIDE SEQUENCE</scope>
    <source>
        <strain evidence="2">SMH4607-1</strain>
    </source>
</reference>
<organism evidence="2 3">
    <name type="scientific">Lasiosphaeris hirsuta</name>
    <dbReference type="NCBI Taxonomy" id="260670"/>
    <lineage>
        <taxon>Eukaryota</taxon>
        <taxon>Fungi</taxon>
        <taxon>Dikarya</taxon>
        <taxon>Ascomycota</taxon>
        <taxon>Pezizomycotina</taxon>
        <taxon>Sordariomycetes</taxon>
        <taxon>Sordariomycetidae</taxon>
        <taxon>Sordariales</taxon>
        <taxon>Lasiosphaeriaceae</taxon>
        <taxon>Lasiosphaeris</taxon>
    </lineage>
</organism>
<dbReference type="EMBL" id="JAUKUA010000002">
    <property type="protein sequence ID" value="KAK0726077.1"/>
    <property type="molecule type" value="Genomic_DNA"/>
</dbReference>
<evidence type="ECO:0000313" key="2">
    <source>
        <dbReference type="EMBL" id="KAK0726077.1"/>
    </source>
</evidence>
<accession>A0AA40B236</accession>
<sequence length="70" mass="7658">MILKTFVSLSPSAAALSTASLSDATLHAASFKTAIYSSPHPIPRTLIPTHDIHTPLVHKNNNRRKQQLEN</sequence>